<dbReference type="Pfam" id="PF00188">
    <property type="entry name" value="CAP"/>
    <property type="match status" value="1"/>
</dbReference>
<dbReference type="PANTHER" id="PTHR31157">
    <property type="entry name" value="SCP DOMAIN-CONTAINING PROTEIN"/>
    <property type="match status" value="1"/>
</dbReference>
<gene>
    <name evidence="2" type="ORF">CIB50_0000391</name>
</gene>
<dbReference type="Proteomes" id="UP000216825">
    <property type="component" value="Chromosome"/>
</dbReference>
<keyword evidence="3" id="KW-1185">Reference proteome</keyword>
<dbReference type="InterPro" id="IPR014044">
    <property type="entry name" value="CAP_dom"/>
</dbReference>
<dbReference type="InterPro" id="IPR035940">
    <property type="entry name" value="CAP_sf"/>
</dbReference>
<feature type="domain" description="SCP" evidence="1">
    <location>
        <begin position="66"/>
        <end position="165"/>
    </location>
</feature>
<reference evidence="2" key="1">
    <citation type="submission" date="2017-08" db="EMBL/GenBank/DDBJ databases">
        <authorList>
            <person name="Minaev M."/>
            <person name="Kurbakov K.A."/>
            <person name="Solodovnikova G.I."/>
            <person name="Kuznetsova O.A."/>
            <person name="Lisitsyn A.B."/>
        </authorList>
    </citation>
    <scope>NUCLEOTIDE SEQUENCE</scope>
    <source>
        <strain evidence="2">80</strain>
    </source>
</reference>
<dbReference type="EMBL" id="CP059343">
    <property type="protein sequence ID" value="QMS55701.1"/>
    <property type="molecule type" value="Genomic_DNA"/>
</dbReference>
<dbReference type="RefSeq" id="WP_094395211.1">
    <property type="nucleotide sequence ID" value="NZ_CP059343.1"/>
</dbReference>
<dbReference type="Gene3D" id="3.40.33.10">
    <property type="entry name" value="CAP"/>
    <property type="match status" value="1"/>
</dbReference>
<sequence>MSSLNSCPRRARNPLSATLSGTLAALLLAVALLIAGLSTAAPASAAGKDIVTASAATRTADAQKMLSLINAHRASKGLSPVKFSASLSGISQGQSDRLVKQEVIDHSNTFLTDPRAGSYTAVGEIHALSWQHSVTDLVTWWKGSTAHNKVLTDPKMQVIGIGLTYVDGSLSGNGQGWRLVGTVDSYGYANGGGPADARTTVAGGASQPTKVAPAAAAPVVKGYTVRGGIKTRYTALGGAAVFGQPTMNERGGLVRGGVYQNFRTSTGAGYKFLWSSASGAHAVKESGAIGRAWQKAGCERGWGYPTTEEYSAGNEVRQRFSNGYVAHWSRVTGKTWVTR</sequence>
<dbReference type="CDD" id="cd05379">
    <property type="entry name" value="CAP_bacterial"/>
    <property type="match status" value="1"/>
</dbReference>
<dbReference type="SUPFAM" id="SSF55797">
    <property type="entry name" value="PR-1-like"/>
    <property type="match status" value="1"/>
</dbReference>
<evidence type="ECO:0000313" key="3">
    <source>
        <dbReference type="Proteomes" id="UP000216825"/>
    </source>
</evidence>
<dbReference type="KEGG" id="kvr:CIB50_0000391"/>
<dbReference type="AlphaFoldDB" id="A0A7D7Q1X1"/>
<reference evidence="2" key="2">
    <citation type="submission" date="2020-07" db="EMBL/GenBank/DDBJ databases">
        <title>Genome of starter culture bacteria Kocuria salsicia reveals its technological properties and safety for usage in meat industry.</title>
        <authorList>
            <person name="Michael M."/>
            <person name="Konstantin K."/>
            <person name="Evgenii K."/>
            <person name="Galina S."/>
            <person name="Oksana K."/>
            <person name="Andrei L."/>
        </authorList>
    </citation>
    <scope>NUCLEOTIDE SEQUENCE [LARGE SCALE GENOMIC DNA]</scope>
    <source>
        <strain evidence="2">80</strain>
    </source>
</reference>
<protein>
    <recommendedName>
        <fullName evidence="1">SCP domain-containing protein</fullName>
    </recommendedName>
</protein>
<organism evidence="2 3">
    <name type="scientific">Kocuria varians</name>
    <name type="common">Micrococcus varians</name>
    <dbReference type="NCBI Taxonomy" id="1272"/>
    <lineage>
        <taxon>Bacteria</taxon>
        <taxon>Bacillati</taxon>
        <taxon>Actinomycetota</taxon>
        <taxon>Actinomycetes</taxon>
        <taxon>Micrococcales</taxon>
        <taxon>Micrococcaceae</taxon>
        <taxon>Kocuria</taxon>
    </lineage>
</organism>
<name>A0A7D7Q1X1_KOCVA</name>
<dbReference type="InterPro" id="IPR013207">
    <property type="entry name" value="LGFP"/>
</dbReference>
<evidence type="ECO:0000259" key="1">
    <source>
        <dbReference type="Pfam" id="PF00188"/>
    </source>
</evidence>
<accession>A0A7D7Q1X1</accession>
<dbReference type="Pfam" id="PF08310">
    <property type="entry name" value="LGFP"/>
    <property type="match status" value="1"/>
</dbReference>
<dbReference type="PANTHER" id="PTHR31157:SF1">
    <property type="entry name" value="SCP DOMAIN-CONTAINING PROTEIN"/>
    <property type="match status" value="1"/>
</dbReference>
<evidence type="ECO:0000313" key="2">
    <source>
        <dbReference type="EMBL" id="QMS55701.1"/>
    </source>
</evidence>
<proteinExistence type="predicted"/>